<keyword evidence="1" id="KW-0812">Transmembrane</keyword>
<organism evidence="2 3">
    <name type="scientific">Streptococcus mitis</name>
    <dbReference type="NCBI Taxonomy" id="28037"/>
    <lineage>
        <taxon>Bacteria</taxon>
        <taxon>Bacillati</taxon>
        <taxon>Bacillota</taxon>
        <taxon>Bacilli</taxon>
        <taxon>Lactobacillales</taxon>
        <taxon>Streptococcaceae</taxon>
        <taxon>Streptococcus</taxon>
        <taxon>Streptococcus mitis group</taxon>
    </lineage>
</organism>
<keyword evidence="1" id="KW-1133">Transmembrane helix</keyword>
<gene>
    <name evidence="2" type="ORF">HMPREF3228_01163</name>
</gene>
<reference evidence="2 3" key="1">
    <citation type="submission" date="2016-01" db="EMBL/GenBank/DDBJ databases">
        <authorList>
            <person name="Oliw E.H."/>
        </authorList>
    </citation>
    <scope>NUCLEOTIDE SEQUENCE [LARGE SCALE GENOMIC DNA]</scope>
    <source>
        <strain evidence="2 3">CMW7705B</strain>
    </source>
</reference>
<feature type="transmembrane region" description="Helical" evidence="1">
    <location>
        <begin position="6"/>
        <end position="25"/>
    </location>
</feature>
<name>A0A133RYJ8_STRMT</name>
<dbReference type="EMBL" id="LRQR01000068">
    <property type="protein sequence ID" value="KXA60516.1"/>
    <property type="molecule type" value="Genomic_DNA"/>
</dbReference>
<evidence type="ECO:0000256" key="1">
    <source>
        <dbReference type="SAM" id="Phobius"/>
    </source>
</evidence>
<keyword evidence="1" id="KW-0472">Membrane</keyword>
<evidence type="ECO:0000313" key="2">
    <source>
        <dbReference type="EMBL" id="KXA60516.1"/>
    </source>
</evidence>
<sequence length="40" mass="4706">MQCNLLNSSFSFFQSFLLSIIAYFLRKKKGKVNINNYLTI</sequence>
<proteinExistence type="predicted"/>
<comment type="caution">
    <text evidence="2">The sequence shown here is derived from an EMBL/GenBank/DDBJ whole genome shotgun (WGS) entry which is preliminary data.</text>
</comment>
<accession>A0A133RYJ8</accession>
<dbReference type="AlphaFoldDB" id="A0A133RYJ8"/>
<protein>
    <submittedName>
        <fullName evidence="2">Uncharacterized protein</fullName>
    </submittedName>
</protein>
<evidence type="ECO:0000313" key="3">
    <source>
        <dbReference type="Proteomes" id="UP000070065"/>
    </source>
</evidence>
<dbReference type="Proteomes" id="UP000070065">
    <property type="component" value="Unassembled WGS sequence"/>
</dbReference>